<dbReference type="EMBL" id="JAESIY010000006">
    <property type="protein sequence ID" value="MBL3656898.1"/>
    <property type="molecule type" value="Genomic_DNA"/>
</dbReference>
<feature type="domain" description="TonB-dependent receptor plug" evidence="10">
    <location>
        <begin position="52"/>
        <end position="155"/>
    </location>
</feature>
<dbReference type="Pfam" id="PF07715">
    <property type="entry name" value="Plug"/>
    <property type="match status" value="1"/>
</dbReference>
<dbReference type="GO" id="GO:0044718">
    <property type="term" value="P:siderophore transmembrane transport"/>
    <property type="evidence" value="ECO:0007669"/>
    <property type="project" value="TreeGrafter"/>
</dbReference>
<keyword evidence="7 8" id="KW-0998">Cell outer membrane</keyword>
<proteinExistence type="inferred from homology"/>
<dbReference type="Proteomes" id="UP000659388">
    <property type="component" value="Unassembled WGS sequence"/>
</dbReference>
<organism evidence="11 12">
    <name type="scientific">Fulvivirga sediminis</name>
    <dbReference type="NCBI Taxonomy" id="2803949"/>
    <lineage>
        <taxon>Bacteria</taxon>
        <taxon>Pseudomonadati</taxon>
        <taxon>Bacteroidota</taxon>
        <taxon>Cytophagia</taxon>
        <taxon>Cytophagales</taxon>
        <taxon>Fulvivirgaceae</taxon>
        <taxon>Fulvivirga</taxon>
    </lineage>
</organism>
<reference evidence="11" key="1">
    <citation type="submission" date="2021-01" db="EMBL/GenBank/DDBJ databases">
        <title>Fulvivirga kasyanovii gen. nov., sp nov., a novel member of the phylum Bacteroidetes isolated from seawater in a mussel farm.</title>
        <authorList>
            <person name="Zhao L.-H."/>
            <person name="Wang Z.-J."/>
        </authorList>
    </citation>
    <scope>NUCLEOTIDE SEQUENCE</scope>
    <source>
        <strain evidence="11">2943</strain>
    </source>
</reference>
<name>A0A937FAG2_9BACT</name>
<evidence type="ECO:0000256" key="2">
    <source>
        <dbReference type="ARBA" id="ARBA00022448"/>
    </source>
</evidence>
<evidence type="ECO:0000256" key="3">
    <source>
        <dbReference type="ARBA" id="ARBA00022452"/>
    </source>
</evidence>
<dbReference type="RefSeq" id="WP_202244694.1">
    <property type="nucleotide sequence ID" value="NZ_JAESIY010000006.1"/>
</dbReference>
<sequence>MKGVFICLIFIFLCPHLVSSQVKSDSTLGSDLTLEELMNIPIAVASSQALSPRESPGIVSLITADDIAKSGARDLIDVLRTVPGFQFGMDVSGALGIGVRGNWAFEGKILVLLDGHEMNETSYATTAIGDRFPLDQIERIEIIRGPGSALYGGYAELGVINIISKKAENIGGVSAAVSYGQMQSDFGRFSSTVMVGKELGDFAFDAKVTASKHLRSNRTYTDIVGFSYDMTDDSDIKNIHLNGGFSFKGLSVRLLHENYRLEQRDLFYVSMPEAVNLEFKTNAVNIKYSWALSDKVTIMPQFQYKDQAPWKSNGEAAQRMDALGYFGAYSYRKLAKISGNIKLNVDFNSSINLNTGVEVYENKGEFKTGVYKLNNSPNISFYNLSIFSQALFKTSFANITVGARFNNHEQFGSSFVPRLAMTKTINNFHFKLLASQAFRAPSIQNIDTNPEIDPERTSVLEVEAGYKLTDNMLLTANLFKTVIDDPIVFFYTADVDGYDNFNKTGSEGIELVYIYQSKSISANLNYSYYLTKDNKVESYKVPGEDDMMLGFAKSQINLLAGLHITDNFTINPSATYLGKRYGYSSIDDNFEPVLEEFDPVVFVNVYLNYNNLFVKNLDVGVGVHNITNNDYSFIQPYNSGHAPLPSKSTEYGIKLVYKVGF</sequence>
<dbReference type="InterPro" id="IPR037066">
    <property type="entry name" value="Plug_dom_sf"/>
</dbReference>
<dbReference type="Gene3D" id="2.170.130.10">
    <property type="entry name" value="TonB-dependent receptor, plug domain"/>
    <property type="match status" value="1"/>
</dbReference>
<keyword evidence="5 9" id="KW-0732">Signal</keyword>
<feature type="chain" id="PRO_5036736503" evidence="9">
    <location>
        <begin position="21"/>
        <end position="661"/>
    </location>
</feature>
<dbReference type="PANTHER" id="PTHR30069:SF29">
    <property type="entry name" value="HEMOGLOBIN AND HEMOGLOBIN-HAPTOGLOBIN-BINDING PROTEIN 1-RELATED"/>
    <property type="match status" value="1"/>
</dbReference>
<keyword evidence="6 8" id="KW-0472">Membrane</keyword>
<dbReference type="InterPro" id="IPR039426">
    <property type="entry name" value="TonB-dep_rcpt-like"/>
</dbReference>
<protein>
    <submittedName>
        <fullName evidence="11">TonB-dependent receptor plug domain-containing protein</fullName>
    </submittedName>
</protein>
<comment type="similarity">
    <text evidence="8">Belongs to the TonB-dependent receptor family.</text>
</comment>
<evidence type="ECO:0000256" key="9">
    <source>
        <dbReference type="SAM" id="SignalP"/>
    </source>
</evidence>
<dbReference type="InterPro" id="IPR036942">
    <property type="entry name" value="Beta-barrel_TonB_sf"/>
</dbReference>
<dbReference type="PANTHER" id="PTHR30069">
    <property type="entry name" value="TONB-DEPENDENT OUTER MEMBRANE RECEPTOR"/>
    <property type="match status" value="1"/>
</dbReference>
<feature type="signal peptide" evidence="9">
    <location>
        <begin position="1"/>
        <end position="20"/>
    </location>
</feature>
<keyword evidence="12" id="KW-1185">Reference proteome</keyword>
<dbReference type="GO" id="GO:0015344">
    <property type="term" value="F:siderophore uptake transmembrane transporter activity"/>
    <property type="evidence" value="ECO:0007669"/>
    <property type="project" value="TreeGrafter"/>
</dbReference>
<evidence type="ECO:0000256" key="4">
    <source>
        <dbReference type="ARBA" id="ARBA00022692"/>
    </source>
</evidence>
<evidence type="ECO:0000256" key="5">
    <source>
        <dbReference type="ARBA" id="ARBA00022729"/>
    </source>
</evidence>
<evidence type="ECO:0000256" key="6">
    <source>
        <dbReference type="ARBA" id="ARBA00023136"/>
    </source>
</evidence>
<dbReference type="GO" id="GO:0009279">
    <property type="term" value="C:cell outer membrane"/>
    <property type="evidence" value="ECO:0007669"/>
    <property type="project" value="UniProtKB-SubCell"/>
</dbReference>
<keyword evidence="2 8" id="KW-0813">Transport</keyword>
<evidence type="ECO:0000256" key="8">
    <source>
        <dbReference type="PROSITE-ProRule" id="PRU01360"/>
    </source>
</evidence>
<evidence type="ECO:0000259" key="10">
    <source>
        <dbReference type="Pfam" id="PF07715"/>
    </source>
</evidence>
<dbReference type="SUPFAM" id="SSF56935">
    <property type="entry name" value="Porins"/>
    <property type="match status" value="1"/>
</dbReference>
<dbReference type="Gene3D" id="2.40.170.20">
    <property type="entry name" value="TonB-dependent receptor, beta-barrel domain"/>
    <property type="match status" value="1"/>
</dbReference>
<evidence type="ECO:0000256" key="1">
    <source>
        <dbReference type="ARBA" id="ARBA00004571"/>
    </source>
</evidence>
<evidence type="ECO:0000313" key="12">
    <source>
        <dbReference type="Proteomes" id="UP000659388"/>
    </source>
</evidence>
<evidence type="ECO:0000313" key="11">
    <source>
        <dbReference type="EMBL" id="MBL3656898.1"/>
    </source>
</evidence>
<dbReference type="PROSITE" id="PS52016">
    <property type="entry name" value="TONB_DEPENDENT_REC_3"/>
    <property type="match status" value="1"/>
</dbReference>
<gene>
    <name evidence="11" type="ORF">JL102_12195</name>
</gene>
<accession>A0A937FAG2</accession>
<keyword evidence="3 8" id="KW-1134">Transmembrane beta strand</keyword>
<keyword evidence="4 8" id="KW-0812">Transmembrane</keyword>
<dbReference type="InterPro" id="IPR012910">
    <property type="entry name" value="Plug_dom"/>
</dbReference>
<dbReference type="AlphaFoldDB" id="A0A937FAG2"/>
<keyword evidence="11" id="KW-0675">Receptor</keyword>
<comment type="subcellular location">
    <subcellularLocation>
        <location evidence="1 8">Cell outer membrane</location>
        <topology evidence="1 8">Multi-pass membrane protein</topology>
    </subcellularLocation>
</comment>
<comment type="caution">
    <text evidence="11">The sequence shown here is derived from an EMBL/GenBank/DDBJ whole genome shotgun (WGS) entry which is preliminary data.</text>
</comment>
<evidence type="ECO:0000256" key="7">
    <source>
        <dbReference type="ARBA" id="ARBA00023237"/>
    </source>
</evidence>